<gene>
    <name evidence="1" type="ORF">U6A24_19135</name>
</gene>
<sequence length="145" mass="16021">MKKIVFLICITLILSCSSDDRQVNPFLPNVSVNFQINLNLPQYDNLGFPGGIFVERTEGRGIKGVIIYNQDDRQFFAYELSDPNVDPNLSCSTLTVEGSRASSNCDGNENIYEITSFGQQIQGEGGFPLLAYRISKSGNVLTITN</sequence>
<evidence type="ECO:0008006" key="3">
    <source>
        <dbReference type="Google" id="ProtNLM"/>
    </source>
</evidence>
<organism evidence="1 2">
    <name type="scientific">Aquimarina gracilis</name>
    <dbReference type="NCBI Taxonomy" id="874422"/>
    <lineage>
        <taxon>Bacteria</taxon>
        <taxon>Pseudomonadati</taxon>
        <taxon>Bacteroidota</taxon>
        <taxon>Flavobacteriia</taxon>
        <taxon>Flavobacteriales</taxon>
        <taxon>Flavobacteriaceae</taxon>
        <taxon>Aquimarina</taxon>
    </lineage>
</organism>
<dbReference type="RefSeq" id="WP_324181623.1">
    <property type="nucleotide sequence ID" value="NZ_BAABAW010000014.1"/>
</dbReference>
<dbReference type="EMBL" id="JAYKLX010000009">
    <property type="protein sequence ID" value="MEB3347599.1"/>
    <property type="molecule type" value="Genomic_DNA"/>
</dbReference>
<dbReference type="Proteomes" id="UP001327027">
    <property type="component" value="Unassembled WGS sequence"/>
</dbReference>
<comment type="caution">
    <text evidence="1">The sequence shown here is derived from an EMBL/GenBank/DDBJ whole genome shotgun (WGS) entry which is preliminary data.</text>
</comment>
<proteinExistence type="predicted"/>
<dbReference type="PROSITE" id="PS51257">
    <property type="entry name" value="PROKAR_LIPOPROTEIN"/>
    <property type="match status" value="1"/>
</dbReference>
<reference evidence="1 2" key="1">
    <citation type="journal article" date="2013" name="Int. J. Syst. Evol. Microbiol.">
        <title>Aquimarina gracilis sp. nov., isolated from the gut microflora of a mussel, Mytilus coruscus, and emended description of Aquimarina spongiae.</title>
        <authorList>
            <person name="Park S.C."/>
            <person name="Choe H.N."/>
            <person name="Baik K.S."/>
            <person name="Seong C.N."/>
        </authorList>
    </citation>
    <scope>NUCLEOTIDE SEQUENCE [LARGE SCALE GENOMIC DNA]</scope>
    <source>
        <strain evidence="1 2">PSC32</strain>
    </source>
</reference>
<keyword evidence="2" id="KW-1185">Reference proteome</keyword>
<protein>
    <recommendedName>
        <fullName evidence="3">Nitrite reductase/ring-hydroxylating ferredoxin subunit</fullName>
    </recommendedName>
</protein>
<name>A0ABU6A0B6_9FLAO</name>
<evidence type="ECO:0000313" key="1">
    <source>
        <dbReference type="EMBL" id="MEB3347599.1"/>
    </source>
</evidence>
<evidence type="ECO:0000313" key="2">
    <source>
        <dbReference type="Proteomes" id="UP001327027"/>
    </source>
</evidence>
<accession>A0ABU6A0B6</accession>